<keyword evidence="2" id="KW-1185">Reference proteome</keyword>
<evidence type="ECO:0000313" key="1">
    <source>
        <dbReference type="EMBL" id="KER32905.1"/>
    </source>
</evidence>
<dbReference type="Proteomes" id="UP000054324">
    <property type="component" value="Unassembled WGS sequence"/>
</dbReference>
<dbReference type="RefSeq" id="XP_009163409.1">
    <property type="nucleotide sequence ID" value="XM_009165145.1"/>
</dbReference>
<protein>
    <recommendedName>
        <fullName evidence="3">WD domain, G-beta repeat protein</fullName>
    </recommendedName>
</protein>
<dbReference type="AlphaFoldDB" id="A0A075AAS2"/>
<evidence type="ECO:0000313" key="2">
    <source>
        <dbReference type="Proteomes" id="UP000054324"/>
    </source>
</evidence>
<name>A0A075AAS2_OPIVI</name>
<gene>
    <name evidence="1" type="ORF">T265_01184</name>
</gene>
<dbReference type="CTD" id="20315372"/>
<accession>A0A075AAS2</accession>
<sequence>MRCRFCSPAGSYIMVGTRETSPIVWDTQSLGIETKADCHSQRLVFAHLYGLSPYLRHFYVWCTLAVDSHTRHTTPLAFERSSSCSGVIVPVSPHQRDALDSSFALIRAYQQLISNGCPGI</sequence>
<evidence type="ECO:0008006" key="3">
    <source>
        <dbReference type="Google" id="ProtNLM"/>
    </source>
</evidence>
<dbReference type="EMBL" id="KL596630">
    <property type="protein sequence ID" value="KER32905.1"/>
    <property type="molecule type" value="Genomic_DNA"/>
</dbReference>
<proteinExistence type="predicted"/>
<dbReference type="GeneID" id="20315372"/>
<dbReference type="KEGG" id="ovi:T265_01184"/>
<reference evidence="1 2" key="1">
    <citation type="submission" date="2013-11" db="EMBL/GenBank/DDBJ databases">
        <title>Opisthorchis viverrini - life in the bile duct.</title>
        <authorList>
            <person name="Young N.D."/>
            <person name="Nagarajan N."/>
            <person name="Lin S.J."/>
            <person name="Korhonen P.K."/>
            <person name="Jex A.R."/>
            <person name="Hall R.S."/>
            <person name="Safavi-Hemami H."/>
            <person name="Kaewkong W."/>
            <person name="Bertrand D."/>
            <person name="Gao S."/>
            <person name="Seet Q."/>
            <person name="Wongkham S."/>
            <person name="Teh B.T."/>
            <person name="Wongkham C."/>
            <person name="Intapan P.M."/>
            <person name="Maleewong W."/>
            <person name="Yang X."/>
            <person name="Hu M."/>
            <person name="Wang Z."/>
            <person name="Hofmann A."/>
            <person name="Sternberg P.W."/>
            <person name="Tan P."/>
            <person name="Wang J."/>
            <person name="Gasser R.B."/>
        </authorList>
    </citation>
    <scope>NUCLEOTIDE SEQUENCE [LARGE SCALE GENOMIC DNA]</scope>
</reference>
<organism evidence="1 2">
    <name type="scientific">Opisthorchis viverrini</name>
    <name type="common">Southeast Asian liver fluke</name>
    <dbReference type="NCBI Taxonomy" id="6198"/>
    <lineage>
        <taxon>Eukaryota</taxon>
        <taxon>Metazoa</taxon>
        <taxon>Spiralia</taxon>
        <taxon>Lophotrochozoa</taxon>
        <taxon>Platyhelminthes</taxon>
        <taxon>Trematoda</taxon>
        <taxon>Digenea</taxon>
        <taxon>Opisthorchiida</taxon>
        <taxon>Opisthorchiata</taxon>
        <taxon>Opisthorchiidae</taxon>
        <taxon>Opisthorchis</taxon>
    </lineage>
</organism>